<proteinExistence type="predicted"/>
<evidence type="ECO:0000313" key="2">
    <source>
        <dbReference type="Proteomes" id="UP001143910"/>
    </source>
</evidence>
<dbReference type="EMBL" id="JANJQO010000058">
    <property type="protein sequence ID" value="KAJ2982770.1"/>
    <property type="molecule type" value="Genomic_DNA"/>
</dbReference>
<keyword evidence="2" id="KW-1185">Reference proteome</keyword>
<gene>
    <name evidence="1" type="ORF">NQ176_g1158</name>
</gene>
<sequence>MDYPAKKRKSSTIIGSSAKKPRSQVDSDAKLKGPSPPQPQDSPLFRPHAPIVQELAAKYNILPSSVISSTPIRKRLVHITSHLVPTAAIATVKSSTDKEHGNDDVASPTITSEEVTQQGGTTKTRERPCAVLLYARPAEVCKMITVAETCKRLLEEAGQMTWYQYNQLFDLPAEYAERAKRKKRRGVVVEETVLLRVNGEDQQDGDDASESDAFETMQSRFEKAVLPPPPERMTKSLRIFLSTTAMPELKAKDGVTLQASGQ</sequence>
<comment type="caution">
    <text evidence="1">The sequence shown here is derived from an EMBL/GenBank/DDBJ whole genome shotgun (WGS) entry which is preliminary data.</text>
</comment>
<name>A0ACC1NTY1_9HYPO</name>
<reference evidence="1" key="1">
    <citation type="submission" date="2022-08" db="EMBL/GenBank/DDBJ databases">
        <title>Genome Sequence of Lecanicillium fungicola.</title>
        <authorList>
            <person name="Buettner E."/>
        </authorList>
    </citation>
    <scope>NUCLEOTIDE SEQUENCE</scope>
    <source>
        <strain evidence="1">Babe33</strain>
    </source>
</reference>
<protein>
    <submittedName>
        <fullName evidence="1">Uncharacterized protein</fullName>
    </submittedName>
</protein>
<evidence type="ECO:0000313" key="1">
    <source>
        <dbReference type="EMBL" id="KAJ2982770.1"/>
    </source>
</evidence>
<accession>A0ACC1NTY1</accession>
<dbReference type="Proteomes" id="UP001143910">
    <property type="component" value="Unassembled WGS sequence"/>
</dbReference>
<organism evidence="1 2">
    <name type="scientific">Zarea fungicola</name>
    <dbReference type="NCBI Taxonomy" id="93591"/>
    <lineage>
        <taxon>Eukaryota</taxon>
        <taxon>Fungi</taxon>
        <taxon>Dikarya</taxon>
        <taxon>Ascomycota</taxon>
        <taxon>Pezizomycotina</taxon>
        <taxon>Sordariomycetes</taxon>
        <taxon>Hypocreomycetidae</taxon>
        <taxon>Hypocreales</taxon>
        <taxon>Cordycipitaceae</taxon>
        <taxon>Zarea</taxon>
    </lineage>
</organism>